<accession>A0A9X5E712</accession>
<evidence type="ECO:0000313" key="2">
    <source>
        <dbReference type="Proteomes" id="UP000031532"/>
    </source>
</evidence>
<protein>
    <submittedName>
        <fullName evidence="1">Uncharacterized protein</fullName>
    </submittedName>
</protein>
<proteinExistence type="predicted"/>
<organism evidence="1 2">
    <name type="scientific">Scytonema millei VB511283</name>
    <dbReference type="NCBI Taxonomy" id="1245923"/>
    <lineage>
        <taxon>Bacteria</taxon>
        <taxon>Bacillati</taxon>
        <taxon>Cyanobacteriota</taxon>
        <taxon>Cyanophyceae</taxon>
        <taxon>Nostocales</taxon>
        <taxon>Scytonemataceae</taxon>
        <taxon>Scytonema</taxon>
    </lineage>
</organism>
<evidence type="ECO:0000313" key="1">
    <source>
        <dbReference type="EMBL" id="NHC36545.1"/>
    </source>
</evidence>
<keyword evidence="2" id="KW-1185">Reference proteome</keyword>
<dbReference type="AlphaFoldDB" id="A0A9X5E712"/>
<dbReference type="EMBL" id="JTJC03000005">
    <property type="protein sequence ID" value="NHC36545.1"/>
    <property type="molecule type" value="Genomic_DNA"/>
</dbReference>
<name>A0A9X5E712_9CYAN</name>
<gene>
    <name evidence="1" type="ORF">QH73_0018180</name>
</gene>
<reference evidence="1 2" key="1">
    <citation type="journal article" date="2015" name="Genome Announc.">
        <title>Draft Genome Sequence of the Terrestrial Cyanobacterium Scytonema millei VB511283, Isolated from Eastern India.</title>
        <authorList>
            <person name="Sen D."/>
            <person name="Chandrababunaidu M.M."/>
            <person name="Singh D."/>
            <person name="Sanghi N."/>
            <person name="Ghorai A."/>
            <person name="Mishra G.P."/>
            <person name="Madduluri M."/>
            <person name="Adhikary S.P."/>
            <person name="Tripathy S."/>
        </authorList>
    </citation>
    <scope>NUCLEOTIDE SEQUENCE [LARGE SCALE GENOMIC DNA]</scope>
    <source>
        <strain evidence="1 2">VB511283</strain>
    </source>
</reference>
<dbReference type="Proteomes" id="UP000031532">
    <property type="component" value="Unassembled WGS sequence"/>
</dbReference>
<sequence>MPVNSFPQPKINLSNPPNHQGNFCRGGFLTRIHDHNQKSICQTRPTTNEIPVGAGFACKFVPTTKNQFVKPALAIVPNANPTWDGAVGRVLDENFRLRLLAYLLNPPLQVVGIAWVQSIRKP</sequence>
<dbReference type="RefSeq" id="WP_165587729.1">
    <property type="nucleotide sequence ID" value="NZ_JTJC03000005.1"/>
</dbReference>
<comment type="caution">
    <text evidence="1">The sequence shown here is derived from an EMBL/GenBank/DDBJ whole genome shotgun (WGS) entry which is preliminary data.</text>
</comment>